<sequence length="166" mass="17090">MRKLLAISGFAIIAAYAVYGALLANNWAVEAASGIPLDETIVAMSAAGQGYSSRGGWVFACAGIILAISWLLVTLTPKFQLPGWVAAGLWGLIVALGAPTYFFTAFGNINSVGDTFEDWNAGAAFALEAPLYTASILAGVLLAAMAAIGTWSAFSGPSRPLRPTGS</sequence>
<dbReference type="EMBL" id="PNQX01000005">
    <property type="protein sequence ID" value="PMQ18576.1"/>
    <property type="molecule type" value="Genomic_DNA"/>
</dbReference>
<dbReference type="Proteomes" id="UP000235739">
    <property type="component" value="Unassembled WGS sequence"/>
</dbReference>
<evidence type="ECO:0000313" key="2">
    <source>
        <dbReference type="EMBL" id="PMQ18576.1"/>
    </source>
</evidence>
<proteinExistence type="predicted"/>
<evidence type="ECO:0000256" key="1">
    <source>
        <dbReference type="SAM" id="Phobius"/>
    </source>
</evidence>
<accession>A0A2N7RXG1</accession>
<organism evidence="2 3">
    <name type="scientific">Glutamicibacter arilaitensis</name>
    <dbReference type="NCBI Taxonomy" id="256701"/>
    <lineage>
        <taxon>Bacteria</taxon>
        <taxon>Bacillati</taxon>
        <taxon>Actinomycetota</taxon>
        <taxon>Actinomycetes</taxon>
        <taxon>Micrococcales</taxon>
        <taxon>Micrococcaceae</taxon>
        <taxon>Glutamicibacter</taxon>
    </lineage>
</organism>
<gene>
    <name evidence="2" type="ORF">CIK84_18640</name>
</gene>
<feature type="transmembrane region" description="Helical" evidence="1">
    <location>
        <begin position="55"/>
        <end position="75"/>
    </location>
</feature>
<protein>
    <submittedName>
        <fullName evidence="2">Uncharacterized protein</fullName>
    </submittedName>
</protein>
<dbReference type="RefSeq" id="WP_102599325.1">
    <property type="nucleotide sequence ID" value="NZ_JABUYH010000010.1"/>
</dbReference>
<keyword evidence="1" id="KW-0812">Transmembrane</keyword>
<name>A0A2N7RXG1_9MICC</name>
<dbReference type="AlphaFoldDB" id="A0A2N7RXG1"/>
<comment type="caution">
    <text evidence="2">The sequence shown here is derived from an EMBL/GenBank/DDBJ whole genome shotgun (WGS) entry which is preliminary data.</text>
</comment>
<keyword evidence="1" id="KW-1133">Transmembrane helix</keyword>
<reference evidence="2 3" key="1">
    <citation type="journal article" date="2017" name="Elife">
        <title>Extensive horizontal gene transfer in cheese-associated bacteria.</title>
        <authorList>
            <person name="Bonham K.S."/>
            <person name="Wolfe B.E."/>
            <person name="Dutton R.J."/>
        </authorList>
    </citation>
    <scope>NUCLEOTIDE SEQUENCE [LARGE SCALE GENOMIC DNA]</scope>
    <source>
        <strain evidence="2 3">JB182</strain>
    </source>
</reference>
<keyword evidence="1" id="KW-0472">Membrane</keyword>
<feature type="transmembrane region" description="Helical" evidence="1">
    <location>
        <begin position="87"/>
        <end position="109"/>
    </location>
</feature>
<evidence type="ECO:0000313" key="3">
    <source>
        <dbReference type="Proteomes" id="UP000235739"/>
    </source>
</evidence>
<feature type="transmembrane region" description="Helical" evidence="1">
    <location>
        <begin position="129"/>
        <end position="154"/>
    </location>
</feature>